<gene>
    <name evidence="2" type="ORF">L210DRAFT_3730569</name>
</gene>
<sequence>KMFWMEISCMSEPEILKKVCKIAETDPDVQGHVPEMLWFKKFDDTSTMQIQERLGLKTEGACVLYIIIFRKLRPITELHGDLFLNTWWAMVKCHYVLWKGGVYHWDISPSNLMYRIDKQNQIVAVLNDFDLASMEATFIRTQCTGTVPFMAVQLLDKAALRVKSYICMNMTRSRSFGPWSGS</sequence>
<proteinExistence type="predicted"/>
<reference evidence="2" key="2">
    <citation type="journal article" date="2020" name="Nat. Commun.">
        <title>Large-scale genome sequencing of mycorrhizal fungi provides insights into the early evolution of symbiotic traits.</title>
        <authorList>
            <person name="Miyauchi S."/>
            <person name="Kiss E."/>
            <person name="Kuo A."/>
            <person name="Drula E."/>
            <person name="Kohler A."/>
            <person name="Sanchez-Garcia M."/>
            <person name="Morin E."/>
            <person name="Andreopoulos B."/>
            <person name="Barry K.W."/>
            <person name="Bonito G."/>
            <person name="Buee M."/>
            <person name="Carver A."/>
            <person name="Chen C."/>
            <person name="Cichocki N."/>
            <person name="Clum A."/>
            <person name="Culley D."/>
            <person name="Crous P.W."/>
            <person name="Fauchery L."/>
            <person name="Girlanda M."/>
            <person name="Hayes R.D."/>
            <person name="Keri Z."/>
            <person name="LaButti K."/>
            <person name="Lipzen A."/>
            <person name="Lombard V."/>
            <person name="Magnuson J."/>
            <person name="Maillard F."/>
            <person name="Murat C."/>
            <person name="Nolan M."/>
            <person name="Ohm R.A."/>
            <person name="Pangilinan J."/>
            <person name="Pereira M.F."/>
            <person name="Perotto S."/>
            <person name="Peter M."/>
            <person name="Pfister S."/>
            <person name="Riley R."/>
            <person name="Sitrit Y."/>
            <person name="Stielow J.B."/>
            <person name="Szollosi G."/>
            <person name="Zifcakova L."/>
            <person name="Stursova M."/>
            <person name="Spatafora J.W."/>
            <person name="Tedersoo L."/>
            <person name="Vaario L.M."/>
            <person name="Yamada A."/>
            <person name="Yan M."/>
            <person name="Wang P."/>
            <person name="Xu J."/>
            <person name="Bruns T."/>
            <person name="Baldrian P."/>
            <person name="Vilgalys R."/>
            <person name="Dunand C."/>
            <person name="Henrissat B."/>
            <person name="Grigoriev I.V."/>
            <person name="Hibbett D."/>
            <person name="Nagy L.G."/>
            <person name="Martin F.M."/>
        </authorList>
    </citation>
    <scope>NUCLEOTIDE SEQUENCE</scope>
    <source>
        <strain evidence="2">BED1</strain>
    </source>
</reference>
<dbReference type="SUPFAM" id="SSF56112">
    <property type="entry name" value="Protein kinase-like (PK-like)"/>
    <property type="match status" value="1"/>
</dbReference>
<dbReference type="Pfam" id="PF17667">
    <property type="entry name" value="Pkinase_fungal"/>
    <property type="match status" value="1"/>
</dbReference>
<dbReference type="InterPro" id="IPR000719">
    <property type="entry name" value="Prot_kinase_dom"/>
</dbReference>
<dbReference type="PROSITE" id="PS50011">
    <property type="entry name" value="PROTEIN_KINASE_DOM"/>
    <property type="match status" value="1"/>
</dbReference>
<accession>A0AAD4G8D3</accession>
<dbReference type="Gene3D" id="1.10.510.10">
    <property type="entry name" value="Transferase(Phosphotransferase) domain 1"/>
    <property type="match status" value="1"/>
</dbReference>
<dbReference type="EMBL" id="WHUW01000059">
    <property type="protein sequence ID" value="KAF8430631.1"/>
    <property type="molecule type" value="Genomic_DNA"/>
</dbReference>
<feature type="non-terminal residue" evidence="2">
    <location>
        <position position="182"/>
    </location>
</feature>
<comment type="caution">
    <text evidence="2">The sequence shown here is derived from an EMBL/GenBank/DDBJ whole genome shotgun (WGS) entry which is preliminary data.</text>
</comment>
<keyword evidence="3" id="KW-1185">Reference proteome</keyword>
<evidence type="ECO:0000313" key="3">
    <source>
        <dbReference type="Proteomes" id="UP001194468"/>
    </source>
</evidence>
<dbReference type="GO" id="GO:0005524">
    <property type="term" value="F:ATP binding"/>
    <property type="evidence" value="ECO:0007669"/>
    <property type="project" value="InterPro"/>
</dbReference>
<protein>
    <recommendedName>
        <fullName evidence="1">Protein kinase domain-containing protein</fullName>
    </recommendedName>
</protein>
<dbReference type="InterPro" id="IPR040976">
    <property type="entry name" value="Pkinase_fungal"/>
</dbReference>
<dbReference type="InterPro" id="IPR011009">
    <property type="entry name" value="Kinase-like_dom_sf"/>
</dbReference>
<evidence type="ECO:0000313" key="2">
    <source>
        <dbReference type="EMBL" id="KAF8430631.1"/>
    </source>
</evidence>
<organism evidence="2 3">
    <name type="scientific">Boletus edulis BED1</name>
    <dbReference type="NCBI Taxonomy" id="1328754"/>
    <lineage>
        <taxon>Eukaryota</taxon>
        <taxon>Fungi</taxon>
        <taxon>Dikarya</taxon>
        <taxon>Basidiomycota</taxon>
        <taxon>Agaricomycotina</taxon>
        <taxon>Agaricomycetes</taxon>
        <taxon>Agaricomycetidae</taxon>
        <taxon>Boletales</taxon>
        <taxon>Boletineae</taxon>
        <taxon>Boletaceae</taxon>
        <taxon>Boletoideae</taxon>
        <taxon>Boletus</taxon>
    </lineage>
</organism>
<feature type="non-terminal residue" evidence="2">
    <location>
        <position position="1"/>
    </location>
</feature>
<feature type="domain" description="Protein kinase" evidence="1">
    <location>
        <begin position="1"/>
        <end position="182"/>
    </location>
</feature>
<dbReference type="GO" id="GO:0004672">
    <property type="term" value="F:protein kinase activity"/>
    <property type="evidence" value="ECO:0007669"/>
    <property type="project" value="InterPro"/>
</dbReference>
<evidence type="ECO:0000259" key="1">
    <source>
        <dbReference type="PROSITE" id="PS50011"/>
    </source>
</evidence>
<dbReference type="Proteomes" id="UP001194468">
    <property type="component" value="Unassembled WGS sequence"/>
</dbReference>
<name>A0AAD4G8D3_BOLED</name>
<reference evidence="2" key="1">
    <citation type="submission" date="2019-10" db="EMBL/GenBank/DDBJ databases">
        <authorList>
            <consortium name="DOE Joint Genome Institute"/>
            <person name="Kuo A."/>
            <person name="Miyauchi S."/>
            <person name="Kiss E."/>
            <person name="Drula E."/>
            <person name="Kohler A."/>
            <person name="Sanchez-Garcia M."/>
            <person name="Andreopoulos B."/>
            <person name="Barry K.W."/>
            <person name="Bonito G."/>
            <person name="Buee M."/>
            <person name="Carver A."/>
            <person name="Chen C."/>
            <person name="Cichocki N."/>
            <person name="Clum A."/>
            <person name="Culley D."/>
            <person name="Crous P.W."/>
            <person name="Fauchery L."/>
            <person name="Girlanda M."/>
            <person name="Hayes R."/>
            <person name="Keri Z."/>
            <person name="LaButti K."/>
            <person name="Lipzen A."/>
            <person name="Lombard V."/>
            <person name="Magnuson J."/>
            <person name="Maillard F."/>
            <person name="Morin E."/>
            <person name="Murat C."/>
            <person name="Nolan M."/>
            <person name="Ohm R."/>
            <person name="Pangilinan J."/>
            <person name="Pereira M."/>
            <person name="Perotto S."/>
            <person name="Peter M."/>
            <person name="Riley R."/>
            <person name="Sitrit Y."/>
            <person name="Stielow B."/>
            <person name="Szollosi G."/>
            <person name="Zifcakova L."/>
            <person name="Stursova M."/>
            <person name="Spatafora J.W."/>
            <person name="Tedersoo L."/>
            <person name="Vaario L.-M."/>
            <person name="Yamada A."/>
            <person name="Yan M."/>
            <person name="Wang P."/>
            <person name="Xu J."/>
            <person name="Bruns T."/>
            <person name="Baldrian P."/>
            <person name="Vilgalys R."/>
            <person name="Henrissat B."/>
            <person name="Grigoriev I.V."/>
            <person name="Hibbett D."/>
            <person name="Nagy L.G."/>
            <person name="Martin F.M."/>
        </authorList>
    </citation>
    <scope>NUCLEOTIDE SEQUENCE</scope>
    <source>
        <strain evidence="2">BED1</strain>
    </source>
</reference>
<dbReference type="AlphaFoldDB" id="A0AAD4G8D3"/>